<dbReference type="InterPro" id="IPR019931">
    <property type="entry name" value="LPXTG_anchor"/>
</dbReference>
<evidence type="ECO:0000313" key="8">
    <source>
        <dbReference type="Proteomes" id="UP000070198"/>
    </source>
</evidence>
<evidence type="ECO:0000313" key="7">
    <source>
        <dbReference type="EMBL" id="KXT66205.1"/>
    </source>
</evidence>
<comment type="caution">
    <text evidence="7">The sequence shown here is derived from an EMBL/GenBank/DDBJ whole genome shotgun (WGS) entry which is preliminary data.</text>
</comment>
<dbReference type="Proteomes" id="UP000070198">
    <property type="component" value="Unassembled WGS sequence"/>
</dbReference>
<dbReference type="Pfam" id="PF00746">
    <property type="entry name" value="Gram_pos_anchor"/>
    <property type="match status" value="1"/>
</dbReference>
<feature type="region of interest" description="Disordered" evidence="5">
    <location>
        <begin position="30"/>
        <end position="52"/>
    </location>
</feature>
<dbReference type="EMBL" id="LQOF01000349">
    <property type="protein sequence ID" value="KXT66205.1"/>
    <property type="molecule type" value="Genomic_DNA"/>
</dbReference>
<dbReference type="NCBIfam" id="TIGR01167">
    <property type="entry name" value="LPXTG_anchor"/>
    <property type="match status" value="1"/>
</dbReference>
<feature type="domain" description="Gram-positive cocci surface proteins LPxTG" evidence="6">
    <location>
        <begin position="80"/>
        <end position="114"/>
    </location>
</feature>
<evidence type="ECO:0000259" key="6">
    <source>
        <dbReference type="PROSITE" id="PS50847"/>
    </source>
</evidence>
<keyword evidence="1" id="KW-0134">Cell wall</keyword>
<evidence type="ECO:0000256" key="4">
    <source>
        <dbReference type="ARBA" id="ARBA00023088"/>
    </source>
</evidence>
<dbReference type="AlphaFoldDB" id="A0A139MR17"/>
<sequence length="114" mass="12075">MAGQTLKFVIFNTEHFSQYGIIYAQEATQSSSDMATQTSAETGVTPDDQAQASVVETTTTPITVDANLETLSTTDAADTLPATGEKDGTLLTFAGVLSLASIALLELKRRKKSE</sequence>
<accession>A0A139MR17</accession>
<organism evidence="7 8">
    <name type="scientific">Streptococcus gallolyticus</name>
    <dbReference type="NCBI Taxonomy" id="315405"/>
    <lineage>
        <taxon>Bacteria</taxon>
        <taxon>Bacillati</taxon>
        <taxon>Bacillota</taxon>
        <taxon>Bacilli</taxon>
        <taxon>Lactobacillales</taxon>
        <taxon>Streptococcaceae</taxon>
        <taxon>Streptococcus</taxon>
    </lineage>
</organism>
<keyword evidence="4" id="KW-0572">Peptidoglycan-anchor</keyword>
<reference evidence="7 8" key="1">
    <citation type="submission" date="2016-01" db="EMBL/GenBank/DDBJ databases">
        <title>Highly variable Streptococcus oralis are common among viridans streptococci isolated from primates.</title>
        <authorList>
            <person name="Denapaite D."/>
            <person name="Rieger M."/>
            <person name="Koendgen S."/>
            <person name="Brueckner R."/>
            <person name="Ochigava I."/>
            <person name="Kappeler P."/>
            <person name="Maetz-Rensing K."/>
            <person name="Leendertz F."/>
            <person name="Hakenbeck R."/>
        </authorList>
    </citation>
    <scope>NUCLEOTIDE SEQUENCE [LARGE SCALE GENOMIC DNA]</scope>
    <source>
        <strain evidence="7 8">DD02</strain>
    </source>
</reference>
<dbReference type="PATRIC" id="fig|315405.11.peg.2056"/>
<proteinExistence type="predicted"/>
<protein>
    <submittedName>
        <fullName evidence="7">Pullulanase</fullName>
        <ecNumber evidence="7">3.2.1.41</ecNumber>
    </submittedName>
</protein>
<keyword evidence="7" id="KW-0378">Hydrolase</keyword>
<keyword evidence="2" id="KW-0964">Secreted</keyword>
<evidence type="ECO:0000256" key="1">
    <source>
        <dbReference type="ARBA" id="ARBA00022512"/>
    </source>
</evidence>
<dbReference type="EC" id="3.2.1.41" evidence="7"/>
<gene>
    <name evidence="7" type="ORF">SGADD02_01763</name>
</gene>
<dbReference type="GO" id="GO:0051060">
    <property type="term" value="F:pullulanase activity"/>
    <property type="evidence" value="ECO:0007669"/>
    <property type="project" value="UniProtKB-EC"/>
</dbReference>
<keyword evidence="3" id="KW-0732">Signal</keyword>
<evidence type="ECO:0000256" key="2">
    <source>
        <dbReference type="ARBA" id="ARBA00022525"/>
    </source>
</evidence>
<evidence type="ECO:0000256" key="5">
    <source>
        <dbReference type="SAM" id="MobiDB-lite"/>
    </source>
</evidence>
<dbReference type="PROSITE" id="PS50847">
    <property type="entry name" value="GRAM_POS_ANCHORING"/>
    <property type="match status" value="1"/>
</dbReference>
<keyword evidence="7" id="KW-0326">Glycosidase</keyword>
<evidence type="ECO:0000256" key="3">
    <source>
        <dbReference type="ARBA" id="ARBA00022729"/>
    </source>
</evidence>
<name>A0A139MR17_9STRE</name>